<dbReference type="AlphaFoldDB" id="A0A8H6ZEY7"/>
<feature type="signal peptide" evidence="8">
    <location>
        <begin position="1"/>
        <end position="15"/>
    </location>
</feature>
<feature type="transmembrane region" description="Helical" evidence="7">
    <location>
        <begin position="361"/>
        <end position="386"/>
    </location>
</feature>
<keyword evidence="3 7" id="KW-0812">Transmembrane</keyword>
<keyword evidence="4 8" id="KW-0732">Signal</keyword>
<feature type="transmembrane region" description="Helical" evidence="7">
    <location>
        <begin position="433"/>
        <end position="455"/>
    </location>
</feature>
<dbReference type="GO" id="GO:0072657">
    <property type="term" value="P:protein localization to membrane"/>
    <property type="evidence" value="ECO:0007669"/>
    <property type="project" value="TreeGrafter"/>
</dbReference>
<feature type="chain" id="PRO_5034038736" description="Transmembrane 9 superfamily member" evidence="8">
    <location>
        <begin position="16"/>
        <end position="642"/>
    </location>
</feature>
<proteinExistence type="inferred from homology"/>
<comment type="subcellular location">
    <subcellularLocation>
        <location evidence="1">Membrane</location>
        <topology evidence="1">Multi-pass membrane protein</topology>
    </subcellularLocation>
</comment>
<dbReference type="Proteomes" id="UP000623467">
    <property type="component" value="Unassembled WGS sequence"/>
</dbReference>
<feature type="transmembrane region" description="Helical" evidence="7">
    <location>
        <begin position="503"/>
        <end position="526"/>
    </location>
</feature>
<evidence type="ECO:0000256" key="7">
    <source>
        <dbReference type="RuleBase" id="RU363079"/>
    </source>
</evidence>
<comment type="caution">
    <text evidence="9">The sequence shown here is derived from an EMBL/GenBank/DDBJ whole genome shotgun (WGS) entry which is preliminary data.</text>
</comment>
<protein>
    <recommendedName>
        <fullName evidence="7">Transmembrane 9 superfamily member</fullName>
    </recommendedName>
</protein>
<keyword evidence="6 7" id="KW-0472">Membrane</keyword>
<dbReference type="OrthoDB" id="1666796at2759"/>
<dbReference type="InterPro" id="IPR004240">
    <property type="entry name" value="EMP70"/>
</dbReference>
<dbReference type="PANTHER" id="PTHR10766">
    <property type="entry name" value="TRANSMEMBRANE 9 SUPERFAMILY PROTEIN"/>
    <property type="match status" value="1"/>
</dbReference>
<evidence type="ECO:0000256" key="5">
    <source>
        <dbReference type="ARBA" id="ARBA00022989"/>
    </source>
</evidence>
<evidence type="ECO:0000256" key="8">
    <source>
        <dbReference type="SAM" id="SignalP"/>
    </source>
</evidence>
<evidence type="ECO:0000313" key="9">
    <source>
        <dbReference type="EMBL" id="KAF7376177.1"/>
    </source>
</evidence>
<feature type="transmembrane region" description="Helical" evidence="7">
    <location>
        <begin position="265"/>
        <end position="287"/>
    </location>
</feature>
<dbReference type="GO" id="GO:0016020">
    <property type="term" value="C:membrane"/>
    <property type="evidence" value="ECO:0007669"/>
    <property type="project" value="UniProtKB-SubCell"/>
</dbReference>
<feature type="transmembrane region" description="Helical" evidence="7">
    <location>
        <begin position="572"/>
        <end position="591"/>
    </location>
</feature>
<evidence type="ECO:0000256" key="4">
    <source>
        <dbReference type="ARBA" id="ARBA00022729"/>
    </source>
</evidence>
<feature type="transmembrane region" description="Helical" evidence="7">
    <location>
        <begin position="398"/>
        <end position="421"/>
    </location>
</feature>
<evidence type="ECO:0000256" key="6">
    <source>
        <dbReference type="ARBA" id="ARBA00023136"/>
    </source>
</evidence>
<evidence type="ECO:0000313" key="10">
    <source>
        <dbReference type="Proteomes" id="UP000623467"/>
    </source>
</evidence>
<evidence type="ECO:0000256" key="3">
    <source>
        <dbReference type="ARBA" id="ARBA00022692"/>
    </source>
</evidence>
<gene>
    <name evidence="9" type="ORF">MSAN_00032800</name>
</gene>
<name>A0A8H6ZEY7_9AGAR</name>
<feature type="transmembrane region" description="Helical" evidence="7">
    <location>
        <begin position="532"/>
        <end position="560"/>
    </location>
</feature>
<feature type="transmembrane region" description="Helical" evidence="7">
    <location>
        <begin position="603"/>
        <end position="632"/>
    </location>
</feature>
<dbReference type="GO" id="GO:0005737">
    <property type="term" value="C:cytoplasm"/>
    <property type="evidence" value="ECO:0007669"/>
    <property type="project" value="UniProtKB-ARBA"/>
</dbReference>
<keyword evidence="10" id="KW-1185">Reference proteome</keyword>
<evidence type="ECO:0000256" key="2">
    <source>
        <dbReference type="ARBA" id="ARBA00005227"/>
    </source>
</evidence>
<dbReference type="EMBL" id="JACAZH010000001">
    <property type="protein sequence ID" value="KAF7376177.1"/>
    <property type="molecule type" value="Genomic_DNA"/>
</dbReference>
<comment type="similarity">
    <text evidence="2 7">Belongs to the nonaspanin (TM9SF) (TC 9.A.2) family.</text>
</comment>
<dbReference type="PANTHER" id="PTHR10766:SF111">
    <property type="entry name" value="TRANSMEMBRANE 9 SUPERFAMILY MEMBER 2"/>
    <property type="match status" value="1"/>
</dbReference>
<sequence length="642" mass="71544">MALLHILLFAATARAFYLPGAAPHNFKEGDPVPLFVNALTPMLTGSDNAKLKSLINYDYYNPNFKFCEPDGGPQKQPESLGSILFGDRIFNSPYDIKMLENNGTCQTLCTQHDVSGEDAKFINDRIREDYALNWLIDGLPAAEMKLDTRNGDLFFDMGFNLGNDEEPFSEQKPALNNHYEIVLRYHSPAAGNYRVVGVLVWPSSVGGPQDGPATCDTTNSNPLVLTETQTQTIRYTYRVTWNESDTPWATRWDNYLKIFDPRIHWFSLINSLVIVVFLCIMVSMILLRSVSRDISRYNAIDLSEDVQEDWGWKLVHGEVFRTPSRPMILSVMVGNGSQLCAMVGVTLVFALLGFLSPSNRGSLATVMMICWTFFGSIGGYLSSRVYASLGGTERRKNAFVTATVLPTIIFTIVFLLDLFLIGAGSSGAVPFGTMLFIIILWFGISAPLSAVGGYFGSKHGVWISISFRSCLIISRPSNIPSASIKSPAKFPQHPNTFVRWRQLLLAGILPFGAAFVELYFVLSSLFASRAYYAFGFLALTAGIVGLTTATVSILFTYFCLCAEEYRWHWRAFLTGGGSAFWLLAYGLFFWASRLSLHSMSSAILYLGYLFLLVTFDFLITGTIGFLASYWAVRRLYSAIRID</sequence>
<accession>A0A8H6ZEY7</accession>
<evidence type="ECO:0000256" key="1">
    <source>
        <dbReference type="ARBA" id="ARBA00004141"/>
    </source>
</evidence>
<feature type="transmembrane region" description="Helical" evidence="7">
    <location>
        <begin position="328"/>
        <end position="355"/>
    </location>
</feature>
<keyword evidence="5 7" id="KW-1133">Transmembrane helix</keyword>
<organism evidence="9 10">
    <name type="scientific">Mycena sanguinolenta</name>
    <dbReference type="NCBI Taxonomy" id="230812"/>
    <lineage>
        <taxon>Eukaryota</taxon>
        <taxon>Fungi</taxon>
        <taxon>Dikarya</taxon>
        <taxon>Basidiomycota</taxon>
        <taxon>Agaricomycotina</taxon>
        <taxon>Agaricomycetes</taxon>
        <taxon>Agaricomycetidae</taxon>
        <taxon>Agaricales</taxon>
        <taxon>Marasmiineae</taxon>
        <taxon>Mycenaceae</taxon>
        <taxon>Mycena</taxon>
    </lineage>
</organism>
<dbReference type="GO" id="GO:0007034">
    <property type="term" value="P:vacuolar transport"/>
    <property type="evidence" value="ECO:0007669"/>
    <property type="project" value="TreeGrafter"/>
</dbReference>
<dbReference type="Pfam" id="PF02990">
    <property type="entry name" value="EMP70"/>
    <property type="match status" value="1"/>
</dbReference>
<reference evidence="9" key="1">
    <citation type="submission" date="2020-05" db="EMBL/GenBank/DDBJ databases">
        <title>Mycena genomes resolve the evolution of fungal bioluminescence.</title>
        <authorList>
            <person name="Tsai I.J."/>
        </authorList>
    </citation>
    <scope>NUCLEOTIDE SEQUENCE</scope>
    <source>
        <strain evidence="9">160909Yilan</strain>
    </source>
</reference>